<dbReference type="AlphaFoldDB" id="A0A371P680"/>
<reference evidence="2 3" key="1">
    <citation type="submission" date="2018-08" db="EMBL/GenBank/DDBJ databases">
        <title>Paenibacillus sp. M4BSY-1, whole genome shotgun sequence.</title>
        <authorList>
            <person name="Tuo L."/>
        </authorList>
    </citation>
    <scope>NUCLEOTIDE SEQUENCE [LARGE SCALE GENOMIC DNA]</scope>
    <source>
        <strain evidence="2 3">M4BSY-1</strain>
    </source>
</reference>
<feature type="transmembrane region" description="Helical" evidence="1">
    <location>
        <begin position="44"/>
        <end position="63"/>
    </location>
</feature>
<comment type="caution">
    <text evidence="2">The sequence shown here is derived from an EMBL/GenBank/DDBJ whole genome shotgun (WGS) entry which is preliminary data.</text>
</comment>
<keyword evidence="1" id="KW-0472">Membrane</keyword>
<proteinExistence type="predicted"/>
<evidence type="ECO:0000313" key="2">
    <source>
        <dbReference type="EMBL" id="REK71419.1"/>
    </source>
</evidence>
<gene>
    <name evidence="2" type="ORF">DX130_20655</name>
</gene>
<keyword evidence="1" id="KW-1133">Transmembrane helix</keyword>
<evidence type="ECO:0000256" key="1">
    <source>
        <dbReference type="SAM" id="Phobius"/>
    </source>
</evidence>
<dbReference type="RefSeq" id="WP_116048626.1">
    <property type="nucleotide sequence ID" value="NZ_QUBQ01000005.1"/>
</dbReference>
<dbReference type="EMBL" id="QUBQ01000005">
    <property type="protein sequence ID" value="REK71419.1"/>
    <property type="molecule type" value="Genomic_DNA"/>
</dbReference>
<name>A0A371P680_9BACL</name>
<dbReference type="OrthoDB" id="2381403at2"/>
<accession>A0A371P680</accession>
<dbReference type="Proteomes" id="UP000261905">
    <property type="component" value="Unassembled WGS sequence"/>
</dbReference>
<organism evidence="2 3">
    <name type="scientific">Paenibacillus paeoniae</name>
    <dbReference type="NCBI Taxonomy" id="2292705"/>
    <lineage>
        <taxon>Bacteria</taxon>
        <taxon>Bacillati</taxon>
        <taxon>Bacillota</taxon>
        <taxon>Bacilli</taxon>
        <taxon>Bacillales</taxon>
        <taxon>Paenibacillaceae</taxon>
        <taxon>Paenibacillus</taxon>
    </lineage>
</organism>
<protein>
    <recommendedName>
        <fullName evidence="4">DUF4871 domain-containing protein</fullName>
    </recommendedName>
</protein>
<sequence>MDSGNGNWEAGLKESPFYQSHFTNNLKSKVRQGLRGETKGRNRMFRVALLASIALMGVALFFISDRLSLWQGEGEGPEARHAYYDNGGLIMEVFPDPELRAGAPAGYIFRFAAPFSSLAGKELSIEAVHLPSGQSQTAVEPMMVEEPSPGYAGLERYTASFALPLPGLWRYEISLDGEHYADVVLGVAEPDWSLSPTFRGEGYTLRGIPDVIGFINHGFIANHFNKYMWFFMDRNLAQAGHFEVKAVRKGSDKLLSVFEYGPAGSHDSLPSMMMLPEPGKWRLLPYMNGKLIGSIVVEVAK</sequence>
<keyword evidence="3" id="KW-1185">Reference proteome</keyword>
<keyword evidence="1" id="KW-0812">Transmembrane</keyword>
<evidence type="ECO:0000313" key="3">
    <source>
        <dbReference type="Proteomes" id="UP000261905"/>
    </source>
</evidence>
<evidence type="ECO:0008006" key="4">
    <source>
        <dbReference type="Google" id="ProtNLM"/>
    </source>
</evidence>
<dbReference type="Gene3D" id="2.60.40.3830">
    <property type="match status" value="2"/>
</dbReference>